<organism evidence="1 2">
    <name type="scientific">Saprolegnia parasitica (strain CBS 223.65)</name>
    <dbReference type="NCBI Taxonomy" id="695850"/>
    <lineage>
        <taxon>Eukaryota</taxon>
        <taxon>Sar</taxon>
        <taxon>Stramenopiles</taxon>
        <taxon>Oomycota</taxon>
        <taxon>Saprolegniomycetes</taxon>
        <taxon>Saprolegniales</taxon>
        <taxon>Saprolegniaceae</taxon>
        <taxon>Saprolegnia</taxon>
    </lineage>
</organism>
<protein>
    <recommendedName>
        <fullName evidence="3">WW domain-containing protein</fullName>
    </recommendedName>
</protein>
<sequence length="515" mass="56326">MLSVLPGQLVHVPNVHGVDVSAHVVEATPRSTRVRFDDDQSVVAVTSLKVVYTPGAFLLQDAASVVGADVEVSQPDGATMRGAVKQFDAAQQCHLVRYDSGKKEWLDLATCHFKVCVASAPSPWYVAGAEIELYSLGAPHTFQEGAVVCRHFGATASLYNSSRGAFEMHPATTPHKVVLHGLHGGRDIPAGSCVDVYSASHGTFRIGHVLKRAAQGALAPLRFLDSDTLEWVDLSSMTFKLVLFPGQRPVTTLLSPRGFSFPTLPPGAHVDVYRDGSYCKCSVVATTTAPHVYDVREARTDALFRLDLARAKCKVRIPPSADLAHFRDHVVEVFVKASRRVDTGRVSDANASTKMLQIRYDGGRTDWVHIATTKVKVRLPRDLEATPESPEVATKGTRPPLLRAQSSAHVLPSPPRPSLLRRAVSFTRSLQRTPLALQRRASTSASTSKKEVEWKMHIDPATHRTCYVHVPTGRQQWQPPADVDLHELQWLEPEPYEIAADVSSIQIPVGPLEAQ</sequence>
<dbReference type="OrthoDB" id="65155at2759"/>
<dbReference type="Proteomes" id="UP000030745">
    <property type="component" value="Unassembled WGS sequence"/>
</dbReference>
<gene>
    <name evidence="1" type="ORF">SPRG_08794</name>
</gene>
<evidence type="ECO:0000313" key="2">
    <source>
        <dbReference type="Proteomes" id="UP000030745"/>
    </source>
</evidence>
<evidence type="ECO:0000313" key="1">
    <source>
        <dbReference type="EMBL" id="KDO25850.1"/>
    </source>
</evidence>
<dbReference type="RefSeq" id="XP_012203414.1">
    <property type="nucleotide sequence ID" value="XM_012348024.1"/>
</dbReference>
<dbReference type="AlphaFoldDB" id="A0A067C9K0"/>
<keyword evidence="2" id="KW-1185">Reference proteome</keyword>
<dbReference type="EMBL" id="KK583228">
    <property type="protein sequence ID" value="KDO25850.1"/>
    <property type="molecule type" value="Genomic_DNA"/>
</dbReference>
<accession>A0A067C9K0</accession>
<dbReference type="OMA" id="ATHRTCY"/>
<dbReference type="KEGG" id="spar:SPRG_08794"/>
<dbReference type="VEuPathDB" id="FungiDB:SPRG_08794"/>
<dbReference type="GeneID" id="24131000"/>
<name>A0A067C9K0_SAPPC</name>
<proteinExistence type="predicted"/>
<evidence type="ECO:0008006" key="3">
    <source>
        <dbReference type="Google" id="ProtNLM"/>
    </source>
</evidence>
<reference evidence="1 2" key="1">
    <citation type="journal article" date="2013" name="PLoS Genet.">
        <title>Distinctive expansion of potential virulence genes in the genome of the oomycete fish pathogen Saprolegnia parasitica.</title>
        <authorList>
            <person name="Jiang R.H."/>
            <person name="de Bruijn I."/>
            <person name="Haas B.J."/>
            <person name="Belmonte R."/>
            <person name="Lobach L."/>
            <person name="Christie J."/>
            <person name="van den Ackerveken G."/>
            <person name="Bottin A."/>
            <person name="Bulone V."/>
            <person name="Diaz-Moreno S.M."/>
            <person name="Dumas B."/>
            <person name="Fan L."/>
            <person name="Gaulin E."/>
            <person name="Govers F."/>
            <person name="Grenville-Briggs L.J."/>
            <person name="Horner N.R."/>
            <person name="Levin J.Z."/>
            <person name="Mammella M."/>
            <person name="Meijer H.J."/>
            <person name="Morris P."/>
            <person name="Nusbaum C."/>
            <person name="Oome S."/>
            <person name="Phillips A.J."/>
            <person name="van Rooyen D."/>
            <person name="Rzeszutek E."/>
            <person name="Saraiva M."/>
            <person name="Secombes C.J."/>
            <person name="Seidl M.F."/>
            <person name="Snel B."/>
            <person name="Stassen J.H."/>
            <person name="Sykes S."/>
            <person name="Tripathy S."/>
            <person name="van den Berg H."/>
            <person name="Vega-Arreguin J.C."/>
            <person name="Wawra S."/>
            <person name="Young S.K."/>
            <person name="Zeng Q."/>
            <person name="Dieguez-Uribeondo J."/>
            <person name="Russ C."/>
            <person name="Tyler B.M."/>
            <person name="van West P."/>
        </authorList>
    </citation>
    <scope>NUCLEOTIDE SEQUENCE [LARGE SCALE GENOMIC DNA]</scope>
    <source>
        <strain evidence="1 2">CBS 223.65</strain>
    </source>
</reference>